<dbReference type="PROSITE" id="PS50048">
    <property type="entry name" value="ZN2_CY6_FUNGAL_2"/>
    <property type="match status" value="1"/>
</dbReference>
<dbReference type="Gene3D" id="4.10.240.10">
    <property type="entry name" value="Zn(2)-C6 fungal-type DNA-binding domain"/>
    <property type="match status" value="1"/>
</dbReference>
<evidence type="ECO:0000259" key="7">
    <source>
        <dbReference type="PROSITE" id="PS50048"/>
    </source>
</evidence>
<comment type="caution">
    <text evidence="8">The sequence shown here is derived from an EMBL/GenBank/DDBJ whole genome shotgun (WGS) entry which is preliminary data.</text>
</comment>
<evidence type="ECO:0000256" key="3">
    <source>
        <dbReference type="ARBA" id="ARBA00023015"/>
    </source>
</evidence>
<keyword evidence="4" id="KW-0804">Transcription</keyword>
<dbReference type="GO" id="GO:0005634">
    <property type="term" value="C:nucleus"/>
    <property type="evidence" value="ECO:0007669"/>
    <property type="project" value="UniProtKB-SubCell"/>
</dbReference>
<name>A0AAD7G7N7_MYCRO</name>
<sequence>MYLNYHESLFTPSAMDAGGSSQYTSNLARGGACSNCRRRKIKCDGGRPICNQCHTAAQLQETIASLKTRINELERVSGQSGPQVLLQQPYSPGPSGAKRGSSSPEAMSRGPPTAAKLVDRFLSRFTNNGCFFLEPLQFYDSALARLPSGHPDRPSPALLSAIYLWGCVLCSTPPSPPYTEDTFLRDALQSLPGDISRFNQHPKLVLETIQAEVLLSLYYLHAAIPVQGRYHATAAATLALSAGLHKMRAPSSPMAPGFLLAAPLFPPALDMRGEAERIDAFWAVVTLNNFWVAAEGCPSAIPYGMAIDTPWPLSSQGGATVTKFLNGDDQEGRSPVALLTKASILLERIIDSSARNNASPSDAAARYALENRLHTFQSSLPNAMGSQPLVMAHALTDLAIVRFHAPLARTSESARNKCLTAAHRAAAGLASAKLAQPADPMLGPLYAALSAVYIHEMAALRARAGGAQARAQYQDLDARVGSLVGAMTALAPKSPVIQVCLASTRQAYGELPYPR</sequence>
<dbReference type="InterPro" id="IPR050815">
    <property type="entry name" value="TF_fung"/>
</dbReference>
<evidence type="ECO:0000256" key="5">
    <source>
        <dbReference type="ARBA" id="ARBA00023242"/>
    </source>
</evidence>
<keyword evidence="2" id="KW-0479">Metal-binding</keyword>
<feature type="region of interest" description="Disordered" evidence="6">
    <location>
        <begin position="77"/>
        <end position="112"/>
    </location>
</feature>
<dbReference type="GO" id="GO:0000981">
    <property type="term" value="F:DNA-binding transcription factor activity, RNA polymerase II-specific"/>
    <property type="evidence" value="ECO:0007669"/>
    <property type="project" value="InterPro"/>
</dbReference>
<keyword evidence="5" id="KW-0539">Nucleus</keyword>
<dbReference type="Proteomes" id="UP001221757">
    <property type="component" value="Unassembled WGS sequence"/>
</dbReference>
<organism evidence="8 9">
    <name type="scientific">Mycena rosella</name>
    <name type="common">Pink bonnet</name>
    <name type="synonym">Agaricus rosellus</name>
    <dbReference type="NCBI Taxonomy" id="1033263"/>
    <lineage>
        <taxon>Eukaryota</taxon>
        <taxon>Fungi</taxon>
        <taxon>Dikarya</taxon>
        <taxon>Basidiomycota</taxon>
        <taxon>Agaricomycotina</taxon>
        <taxon>Agaricomycetes</taxon>
        <taxon>Agaricomycetidae</taxon>
        <taxon>Agaricales</taxon>
        <taxon>Marasmiineae</taxon>
        <taxon>Mycenaceae</taxon>
        <taxon>Mycena</taxon>
    </lineage>
</organism>
<accession>A0AAD7G7N7</accession>
<dbReference type="CDD" id="cd00067">
    <property type="entry name" value="GAL4"/>
    <property type="match status" value="1"/>
</dbReference>
<dbReference type="AlphaFoldDB" id="A0AAD7G7N7"/>
<evidence type="ECO:0000256" key="2">
    <source>
        <dbReference type="ARBA" id="ARBA00022723"/>
    </source>
</evidence>
<evidence type="ECO:0000256" key="6">
    <source>
        <dbReference type="SAM" id="MobiDB-lite"/>
    </source>
</evidence>
<dbReference type="CDD" id="cd12148">
    <property type="entry name" value="fungal_TF_MHR"/>
    <property type="match status" value="1"/>
</dbReference>
<dbReference type="PANTHER" id="PTHR47338:SF29">
    <property type="entry name" value="ZN(2)-C6 FUNGAL-TYPE DOMAIN-CONTAINING PROTEIN"/>
    <property type="match status" value="1"/>
</dbReference>
<feature type="compositionally biased region" description="Polar residues" evidence="6">
    <location>
        <begin position="77"/>
        <end position="90"/>
    </location>
</feature>
<reference evidence="8" key="1">
    <citation type="submission" date="2023-03" db="EMBL/GenBank/DDBJ databases">
        <title>Massive genome expansion in bonnet fungi (Mycena s.s.) driven by repeated elements and novel gene families across ecological guilds.</title>
        <authorList>
            <consortium name="Lawrence Berkeley National Laboratory"/>
            <person name="Harder C.B."/>
            <person name="Miyauchi S."/>
            <person name="Viragh M."/>
            <person name="Kuo A."/>
            <person name="Thoen E."/>
            <person name="Andreopoulos B."/>
            <person name="Lu D."/>
            <person name="Skrede I."/>
            <person name="Drula E."/>
            <person name="Henrissat B."/>
            <person name="Morin E."/>
            <person name="Kohler A."/>
            <person name="Barry K."/>
            <person name="LaButti K."/>
            <person name="Morin E."/>
            <person name="Salamov A."/>
            <person name="Lipzen A."/>
            <person name="Mereny Z."/>
            <person name="Hegedus B."/>
            <person name="Baldrian P."/>
            <person name="Stursova M."/>
            <person name="Weitz H."/>
            <person name="Taylor A."/>
            <person name="Grigoriev I.V."/>
            <person name="Nagy L.G."/>
            <person name="Martin F."/>
            <person name="Kauserud H."/>
        </authorList>
    </citation>
    <scope>NUCLEOTIDE SEQUENCE</scope>
    <source>
        <strain evidence="8">CBHHK067</strain>
    </source>
</reference>
<comment type="subcellular location">
    <subcellularLocation>
        <location evidence="1">Nucleus</location>
    </subcellularLocation>
</comment>
<dbReference type="InterPro" id="IPR036864">
    <property type="entry name" value="Zn2-C6_fun-type_DNA-bd_sf"/>
</dbReference>
<evidence type="ECO:0000256" key="4">
    <source>
        <dbReference type="ARBA" id="ARBA00023163"/>
    </source>
</evidence>
<dbReference type="SMART" id="SM00066">
    <property type="entry name" value="GAL4"/>
    <property type="match status" value="1"/>
</dbReference>
<dbReference type="EMBL" id="JARKIE010000219">
    <property type="protein sequence ID" value="KAJ7664852.1"/>
    <property type="molecule type" value="Genomic_DNA"/>
</dbReference>
<evidence type="ECO:0000256" key="1">
    <source>
        <dbReference type="ARBA" id="ARBA00004123"/>
    </source>
</evidence>
<evidence type="ECO:0000313" key="8">
    <source>
        <dbReference type="EMBL" id="KAJ7664852.1"/>
    </source>
</evidence>
<dbReference type="GO" id="GO:0008270">
    <property type="term" value="F:zinc ion binding"/>
    <property type="evidence" value="ECO:0007669"/>
    <property type="project" value="InterPro"/>
</dbReference>
<keyword evidence="9" id="KW-1185">Reference proteome</keyword>
<keyword evidence="3" id="KW-0805">Transcription regulation</keyword>
<evidence type="ECO:0000313" key="9">
    <source>
        <dbReference type="Proteomes" id="UP001221757"/>
    </source>
</evidence>
<feature type="domain" description="Zn(2)-C6 fungal-type" evidence="7">
    <location>
        <begin position="32"/>
        <end position="53"/>
    </location>
</feature>
<dbReference type="Pfam" id="PF00172">
    <property type="entry name" value="Zn_clus"/>
    <property type="match status" value="1"/>
</dbReference>
<proteinExistence type="predicted"/>
<dbReference type="SUPFAM" id="SSF57701">
    <property type="entry name" value="Zn2/Cys6 DNA-binding domain"/>
    <property type="match status" value="1"/>
</dbReference>
<dbReference type="InterPro" id="IPR001138">
    <property type="entry name" value="Zn2Cys6_DnaBD"/>
</dbReference>
<dbReference type="PANTHER" id="PTHR47338">
    <property type="entry name" value="ZN(II)2CYS6 TRANSCRIPTION FACTOR (EUROFUNG)-RELATED"/>
    <property type="match status" value="1"/>
</dbReference>
<gene>
    <name evidence="8" type="ORF">B0H17DRAFT_1091330</name>
</gene>
<protein>
    <recommendedName>
        <fullName evidence="7">Zn(2)-C6 fungal-type domain-containing protein</fullName>
    </recommendedName>
</protein>